<dbReference type="AlphaFoldDB" id="A0A9D1ENM6"/>
<accession>A0A9D1ENM6</accession>
<reference evidence="4" key="1">
    <citation type="submission" date="2020-10" db="EMBL/GenBank/DDBJ databases">
        <authorList>
            <person name="Gilroy R."/>
        </authorList>
    </citation>
    <scope>NUCLEOTIDE SEQUENCE</scope>
    <source>
        <strain evidence="4">CHK157-1446</strain>
    </source>
</reference>
<reference evidence="4" key="2">
    <citation type="journal article" date="2021" name="PeerJ">
        <title>Extensive microbial diversity within the chicken gut microbiome revealed by metagenomics and culture.</title>
        <authorList>
            <person name="Gilroy R."/>
            <person name="Ravi A."/>
            <person name="Getino M."/>
            <person name="Pursley I."/>
            <person name="Horton D.L."/>
            <person name="Alikhan N.F."/>
            <person name="Baker D."/>
            <person name="Gharbi K."/>
            <person name="Hall N."/>
            <person name="Watson M."/>
            <person name="Adriaenssens E.M."/>
            <person name="Foster-Nyarko E."/>
            <person name="Jarju S."/>
            <person name="Secka A."/>
            <person name="Antonio M."/>
            <person name="Oren A."/>
            <person name="Chaudhuri R.R."/>
            <person name="La Ragione R."/>
            <person name="Hildebrand F."/>
            <person name="Pallen M.J."/>
        </authorList>
    </citation>
    <scope>NUCLEOTIDE SEQUENCE</scope>
    <source>
        <strain evidence="4">CHK157-1446</strain>
    </source>
</reference>
<keyword evidence="1" id="KW-0378">Hydrolase</keyword>
<evidence type="ECO:0000256" key="1">
    <source>
        <dbReference type="ARBA" id="ARBA00022801"/>
    </source>
</evidence>
<dbReference type="Proteomes" id="UP000823982">
    <property type="component" value="Unassembled WGS sequence"/>
</dbReference>
<feature type="region of interest" description="Disordered" evidence="3">
    <location>
        <begin position="79"/>
        <end position="125"/>
    </location>
</feature>
<evidence type="ECO:0000256" key="3">
    <source>
        <dbReference type="SAM" id="MobiDB-lite"/>
    </source>
</evidence>
<dbReference type="Gene3D" id="2.40.260.10">
    <property type="entry name" value="Sortase"/>
    <property type="match status" value="1"/>
</dbReference>
<dbReference type="InterPro" id="IPR005754">
    <property type="entry name" value="Sortase"/>
</dbReference>
<dbReference type="GO" id="GO:0016787">
    <property type="term" value="F:hydrolase activity"/>
    <property type="evidence" value="ECO:0007669"/>
    <property type="project" value="UniProtKB-KW"/>
</dbReference>
<dbReference type="EMBL" id="DVIR01000039">
    <property type="protein sequence ID" value="HIS24635.1"/>
    <property type="molecule type" value="Genomic_DNA"/>
</dbReference>
<comment type="caution">
    <text evidence="4">The sequence shown here is derived from an EMBL/GenBank/DDBJ whole genome shotgun (WGS) entry which is preliminary data.</text>
</comment>
<evidence type="ECO:0000313" key="5">
    <source>
        <dbReference type="Proteomes" id="UP000823982"/>
    </source>
</evidence>
<feature type="active site" description="Acyl-thioester intermediate" evidence="2">
    <location>
        <position position="314"/>
    </location>
</feature>
<dbReference type="Pfam" id="PF04203">
    <property type="entry name" value="Sortase"/>
    <property type="match status" value="1"/>
</dbReference>
<feature type="compositionally biased region" description="Low complexity" evidence="3">
    <location>
        <begin position="102"/>
        <end position="111"/>
    </location>
</feature>
<sequence length="388" mass="44564">MSMLNEVRPSNDVQRDRSFKGRLKELIPWKGDNAKEIVRKVIYISAVAVLVVSAVNAIEYKFGTSDLWEDKDYLSELYHGSGTTPDAENTDNTDNQQSVVPTTDSDSSQTDASGEAEQNPEDSKYPEGMLERFKALYDLNPEIIGWLTIDGLTDENGENYIDYPVMQTTDNDYYLNHDFLGEEKSYGALFADYHVKITRDSGPRNTVIYGHNMGAGTYFSHLNDYKKRASFVSEHRLVTYSTLYEENQYIIIGCFLVGIREDQDTLPLFRYHLIFDFADMSEFDYWYQNVMYRNYYITDIPCSMDDEYITLSTCSTEIYDSRFVVVARKVRDGEDPSVYNYYSNPDARKPAAFYEAYGMEVPDDDGPNYQYYGVTADTAEGTENSNEN</sequence>
<name>A0A9D1ENM6_9FIRM</name>
<feature type="compositionally biased region" description="Polar residues" evidence="3">
    <location>
        <begin position="81"/>
        <end position="101"/>
    </location>
</feature>
<feature type="active site" description="Proton donor/acceptor" evidence="2">
    <location>
        <position position="211"/>
    </location>
</feature>
<gene>
    <name evidence="4" type="ORF">IAD01_04440</name>
</gene>
<proteinExistence type="predicted"/>
<organism evidence="4 5">
    <name type="scientific">Candidatus Faeciplasma gallinarum</name>
    <dbReference type="NCBI Taxonomy" id="2840799"/>
    <lineage>
        <taxon>Bacteria</taxon>
        <taxon>Bacillati</taxon>
        <taxon>Bacillota</taxon>
        <taxon>Clostridia</taxon>
        <taxon>Eubacteriales</taxon>
        <taxon>Oscillospiraceae</taxon>
        <taxon>Oscillospiraceae incertae sedis</taxon>
        <taxon>Candidatus Faeciplasma</taxon>
    </lineage>
</organism>
<evidence type="ECO:0000313" key="4">
    <source>
        <dbReference type="EMBL" id="HIS24635.1"/>
    </source>
</evidence>
<dbReference type="InterPro" id="IPR009835">
    <property type="entry name" value="SrtB"/>
</dbReference>
<evidence type="ECO:0000256" key="2">
    <source>
        <dbReference type="PIRSR" id="PIRSR605754-1"/>
    </source>
</evidence>
<protein>
    <submittedName>
        <fullName evidence="4">Class B sortase</fullName>
    </submittedName>
</protein>
<dbReference type="SUPFAM" id="SSF63817">
    <property type="entry name" value="Sortase"/>
    <property type="match status" value="1"/>
</dbReference>
<dbReference type="CDD" id="cd05826">
    <property type="entry name" value="Sortase_B"/>
    <property type="match status" value="1"/>
</dbReference>
<dbReference type="InterPro" id="IPR023365">
    <property type="entry name" value="Sortase_dom-sf"/>
</dbReference>